<gene>
    <name evidence="2" type="ORF">EGC76_04395</name>
</gene>
<dbReference type="RefSeq" id="WP_128351798.1">
    <property type="nucleotide sequence ID" value="NZ_CAXBCQ010000040.1"/>
</dbReference>
<dbReference type="Proteomes" id="UP000288789">
    <property type="component" value="Unassembled WGS sequence"/>
</dbReference>
<dbReference type="OrthoDB" id="1495795at2"/>
<evidence type="ECO:0000313" key="3">
    <source>
        <dbReference type="Proteomes" id="UP000288789"/>
    </source>
</evidence>
<accession>A0A451GEK1</accession>
<feature type="signal peptide" evidence="1">
    <location>
        <begin position="1"/>
        <end position="23"/>
    </location>
</feature>
<sequence length="102" mass="11150">MKCSHGFAVLALVVGFFSGSAIAGNGVVITWQNSSGYWFACGPVQCSSSGSRSEEEAMSYVIHEDRHGVSFRNKSGRCYLYDASNVESYENSSEKVYRLAKC</sequence>
<protein>
    <submittedName>
        <fullName evidence="2">Uncharacterized protein</fullName>
    </submittedName>
</protein>
<comment type="caution">
    <text evidence="2">The sequence shown here is derived from an EMBL/GenBank/DDBJ whole genome shotgun (WGS) entry which is preliminary data.</text>
</comment>
<reference evidence="2 3" key="1">
    <citation type="submission" date="2018-12" db="EMBL/GenBank/DDBJ databases">
        <authorList>
            <person name="Li A."/>
            <person name="Zhang M."/>
            <person name="Zhu H."/>
        </authorList>
    </citation>
    <scope>NUCLEOTIDE SEQUENCE [LARGE SCALE GENOMIC DNA]</scope>
    <source>
        <strain evidence="2 3">R04H25</strain>
    </source>
</reference>
<name>A0A451GEK1_9GAMM</name>
<evidence type="ECO:0000313" key="2">
    <source>
        <dbReference type="EMBL" id="RWU11509.1"/>
    </source>
</evidence>
<proteinExistence type="predicted"/>
<organism evidence="2 3">
    <name type="scientific">Pseudidiomarina gelatinasegens</name>
    <dbReference type="NCBI Taxonomy" id="2487740"/>
    <lineage>
        <taxon>Bacteria</taxon>
        <taxon>Pseudomonadati</taxon>
        <taxon>Pseudomonadota</taxon>
        <taxon>Gammaproteobacteria</taxon>
        <taxon>Alteromonadales</taxon>
        <taxon>Idiomarinaceae</taxon>
        <taxon>Pseudidiomarina</taxon>
    </lineage>
</organism>
<feature type="chain" id="PRO_5019405924" evidence="1">
    <location>
        <begin position="24"/>
        <end position="102"/>
    </location>
</feature>
<keyword evidence="1" id="KW-0732">Signal</keyword>
<keyword evidence="3" id="KW-1185">Reference proteome</keyword>
<evidence type="ECO:0000256" key="1">
    <source>
        <dbReference type="SAM" id="SignalP"/>
    </source>
</evidence>
<dbReference type="AlphaFoldDB" id="A0A451GEK1"/>
<dbReference type="EMBL" id="RSFE01000003">
    <property type="protein sequence ID" value="RWU11509.1"/>
    <property type="molecule type" value="Genomic_DNA"/>
</dbReference>